<reference evidence="1 2" key="1">
    <citation type="journal article" date="2011" name="J. Bacteriol.">
        <title>Genome sequence of the verrucomicrobium Opitutus terrae PB90-1, an abundant inhabitant of rice paddy soil ecosystems.</title>
        <authorList>
            <person name="van Passel M.W."/>
            <person name="Kant R."/>
            <person name="Palva A."/>
            <person name="Copeland A."/>
            <person name="Lucas S."/>
            <person name="Lapidus A."/>
            <person name="Glavina del Rio T."/>
            <person name="Pitluck S."/>
            <person name="Goltsman E."/>
            <person name="Clum A."/>
            <person name="Sun H."/>
            <person name="Schmutz J."/>
            <person name="Larimer F.W."/>
            <person name="Land M.L."/>
            <person name="Hauser L."/>
            <person name="Kyrpides N."/>
            <person name="Mikhailova N."/>
            <person name="Richardson P.P."/>
            <person name="Janssen P.H."/>
            <person name="de Vos W.M."/>
            <person name="Smidt H."/>
        </authorList>
    </citation>
    <scope>NUCLEOTIDE SEQUENCE [LARGE SCALE GENOMIC DNA]</scope>
    <source>
        <strain evidence="2">DSM 11246 / JCM 15787 / PB90-1</strain>
    </source>
</reference>
<sequence>MKQASGETGGRRVAVAGYVGAALAVGLLSGCNERRIESYEIAKESVPAAAASQAGHARDHAAPAAAAEAAGPLIWVPQSHWKAKPPSAMRVASFGVPMTDGTEADLAISVLGGTAGGLTANVNRWRAQLGLPELGADEIARMAETIPASGITFTLFDLAGKANGTEARMLAAVAGFEGQTWFFKLTGHDHCIGMEKPAFAAFLRSVKTR</sequence>
<dbReference type="Proteomes" id="UP000007013">
    <property type="component" value="Chromosome"/>
</dbReference>
<evidence type="ECO:0000313" key="2">
    <source>
        <dbReference type="Proteomes" id="UP000007013"/>
    </source>
</evidence>
<evidence type="ECO:0008006" key="3">
    <source>
        <dbReference type="Google" id="ProtNLM"/>
    </source>
</evidence>
<evidence type="ECO:0000313" key="1">
    <source>
        <dbReference type="EMBL" id="ACB77675.1"/>
    </source>
</evidence>
<dbReference type="HOGENOM" id="CLU_094224_0_0_0"/>
<gene>
    <name evidence="1" type="ordered locus">Oter_4404</name>
</gene>
<dbReference type="AlphaFoldDB" id="B1ZRM7"/>
<protein>
    <recommendedName>
        <fullName evidence="3">Lipoprotein</fullName>
    </recommendedName>
</protein>
<organism evidence="1 2">
    <name type="scientific">Opitutus terrae (strain DSM 11246 / JCM 15787 / PB90-1)</name>
    <dbReference type="NCBI Taxonomy" id="452637"/>
    <lineage>
        <taxon>Bacteria</taxon>
        <taxon>Pseudomonadati</taxon>
        <taxon>Verrucomicrobiota</taxon>
        <taxon>Opitutia</taxon>
        <taxon>Opitutales</taxon>
        <taxon>Opitutaceae</taxon>
        <taxon>Opitutus</taxon>
    </lineage>
</organism>
<keyword evidence="2" id="KW-1185">Reference proteome</keyword>
<dbReference type="KEGG" id="ote:Oter_4404"/>
<dbReference type="STRING" id="452637.Oter_4404"/>
<dbReference type="RefSeq" id="WP_012377189.1">
    <property type="nucleotide sequence ID" value="NC_010571.1"/>
</dbReference>
<accession>B1ZRM7</accession>
<name>B1ZRM7_OPITP</name>
<dbReference type="PROSITE" id="PS51257">
    <property type="entry name" value="PROKAR_LIPOPROTEIN"/>
    <property type="match status" value="1"/>
</dbReference>
<dbReference type="EMBL" id="CP001032">
    <property type="protein sequence ID" value="ACB77675.1"/>
    <property type="molecule type" value="Genomic_DNA"/>
</dbReference>
<proteinExistence type="predicted"/>